<dbReference type="OrthoDB" id="5637725at2"/>
<sequence length="159" mass="17395">MSITALAASVLLIVTTTVFADNNSYNGSNNPIIPADNDQIRLSLDQCIADTNEVMTDNETHDLAKDLCKLRAQHQTARQKTLKGLAELVDQYKGVTNHEHDQNLTQTISLIQNGVKLCLDALDSQQVCHNIGCVIVPETNAILCDNQATAIINRILGRE</sequence>
<proteinExistence type="predicted"/>
<dbReference type="PATRIC" id="fig|947033.5.peg.1057"/>
<feature type="chain" id="PRO_5006918594" description="Secreted protein" evidence="1">
    <location>
        <begin position="21"/>
        <end position="159"/>
    </location>
</feature>
<evidence type="ECO:0000256" key="1">
    <source>
        <dbReference type="SAM" id="SignalP"/>
    </source>
</evidence>
<evidence type="ECO:0008006" key="4">
    <source>
        <dbReference type="Google" id="ProtNLM"/>
    </source>
</evidence>
<evidence type="ECO:0000313" key="2">
    <source>
        <dbReference type="EMBL" id="KTD67831.1"/>
    </source>
</evidence>
<keyword evidence="1" id="KW-0732">Signal</keyword>
<organism evidence="2 3">
    <name type="scientific">Legionella steelei</name>
    <dbReference type="NCBI Taxonomy" id="947033"/>
    <lineage>
        <taxon>Bacteria</taxon>
        <taxon>Pseudomonadati</taxon>
        <taxon>Pseudomonadota</taxon>
        <taxon>Gammaproteobacteria</taxon>
        <taxon>Legionellales</taxon>
        <taxon>Legionellaceae</taxon>
        <taxon>Legionella</taxon>
    </lineage>
</organism>
<gene>
    <name evidence="2" type="ORF">Lste_0989</name>
</gene>
<keyword evidence="3" id="KW-1185">Reference proteome</keyword>
<comment type="caution">
    <text evidence="2">The sequence shown here is derived from an EMBL/GenBank/DDBJ whole genome shotgun (WGS) entry which is preliminary data.</text>
</comment>
<name>A0A0W0ZFN2_9GAMM</name>
<accession>A0A0W0ZFN2</accession>
<dbReference type="Proteomes" id="UP000054926">
    <property type="component" value="Unassembled WGS sequence"/>
</dbReference>
<evidence type="ECO:0000313" key="3">
    <source>
        <dbReference type="Proteomes" id="UP000054926"/>
    </source>
</evidence>
<dbReference type="AlphaFoldDB" id="A0A0W0ZFN2"/>
<dbReference type="EMBL" id="LNYY01000019">
    <property type="protein sequence ID" value="KTD67831.1"/>
    <property type="molecule type" value="Genomic_DNA"/>
</dbReference>
<dbReference type="RefSeq" id="WP_058509974.1">
    <property type="nucleotide sequence ID" value="NZ_DAIOMV010000013.1"/>
</dbReference>
<protein>
    <recommendedName>
        <fullName evidence="4">Secreted protein</fullName>
    </recommendedName>
</protein>
<feature type="signal peptide" evidence="1">
    <location>
        <begin position="1"/>
        <end position="20"/>
    </location>
</feature>
<reference evidence="2 3" key="1">
    <citation type="submission" date="2015-11" db="EMBL/GenBank/DDBJ databases">
        <title>Genomic analysis of 38 Legionella species identifies large and diverse effector repertoires.</title>
        <authorList>
            <person name="Burstein D."/>
            <person name="Amaro F."/>
            <person name="Zusman T."/>
            <person name="Lifshitz Z."/>
            <person name="Cohen O."/>
            <person name="Gilbert J.A."/>
            <person name="Pupko T."/>
            <person name="Shuman H.A."/>
            <person name="Segal G."/>
        </authorList>
    </citation>
    <scope>NUCLEOTIDE SEQUENCE [LARGE SCALE GENOMIC DNA]</scope>
    <source>
        <strain evidence="2 3">IMVS3376</strain>
    </source>
</reference>